<comment type="subunit">
    <text evidence="10">Monomer.</text>
</comment>
<dbReference type="RefSeq" id="WP_015898907.1">
    <property type="nucleotide sequence ID" value="NC_012440.1"/>
</dbReference>
<feature type="site" description="Interaction with substrate tRNA" evidence="10">
    <location>
        <position position="100"/>
    </location>
</feature>
<dbReference type="InterPro" id="IPR039657">
    <property type="entry name" value="Dimethylallyltransferase"/>
</dbReference>
<dbReference type="PANTHER" id="PTHR11088:SF60">
    <property type="entry name" value="TRNA DIMETHYLALLYLTRANSFERASE"/>
    <property type="match status" value="1"/>
</dbReference>
<evidence type="ECO:0000256" key="7">
    <source>
        <dbReference type="ARBA" id="ARBA00022840"/>
    </source>
</evidence>
<evidence type="ECO:0000313" key="15">
    <source>
        <dbReference type="Proteomes" id="UP000001366"/>
    </source>
</evidence>
<evidence type="ECO:0000256" key="10">
    <source>
        <dbReference type="HAMAP-Rule" id="MF_00185"/>
    </source>
</evidence>
<evidence type="ECO:0000256" key="8">
    <source>
        <dbReference type="ARBA" id="ARBA00022842"/>
    </source>
</evidence>
<comment type="cofactor">
    <cofactor evidence="1 10">
        <name>Mg(2+)</name>
        <dbReference type="ChEBI" id="CHEBI:18420"/>
    </cofactor>
</comment>
<reference evidence="14 15" key="1">
    <citation type="journal article" date="2009" name="J. Bacteriol.">
        <title>Complete and draft genome sequences of six members of the Aquificales.</title>
        <authorList>
            <person name="Reysenbach A.L."/>
            <person name="Hamamura N."/>
            <person name="Podar M."/>
            <person name="Griffiths E."/>
            <person name="Ferreira S."/>
            <person name="Hochstein R."/>
            <person name="Heidelberg J."/>
            <person name="Johnson J."/>
            <person name="Mead D."/>
            <person name="Pohorille A."/>
            <person name="Sarmiento M."/>
            <person name="Schweighofer K."/>
            <person name="Seshadri R."/>
            <person name="Voytek M.A."/>
        </authorList>
    </citation>
    <scope>NUCLEOTIDE SEQUENCE [LARGE SCALE GENOMIC DNA]</scope>
    <source>
        <strain evidence="15">DSM 14350 / EX-H1</strain>
    </source>
</reference>
<feature type="binding site" evidence="10">
    <location>
        <begin position="11"/>
        <end position="16"/>
    </location>
    <ligand>
        <name>substrate</name>
    </ligand>
</feature>
<dbReference type="InterPro" id="IPR027417">
    <property type="entry name" value="P-loop_NTPase"/>
</dbReference>
<evidence type="ECO:0000256" key="4">
    <source>
        <dbReference type="ARBA" id="ARBA00022679"/>
    </source>
</evidence>
<dbReference type="Pfam" id="PF01715">
    <property type="entry name" value="IPPT"/>
    <property type="match status" value="1"/>
</dbReference>
<evidence type="ECO:0000256" key="5">
    <source>
        <dbReference type="ARBA" id="ARBA00022694"/>
    </source>
</evidence>
<dbReference type="EMBL" id="CP001230">
    <property type="protein sequence ID" value="ACO04803.1"/>
    <property type="molecule type" value="Genomic_DNA"/>
</dbReference>
<dbReference type="eggNOG" id="COG0324">
    <property type="taxonomic scope" value="Bacteria"/>
</dbReference>
<keyword evidence="8 10" id="KW-0460">Magnesium</keyword>
<name>C0QUG2_PERMH</name>
<dbReference type="InterPro" id="IPR018022">
    <property type="entry name" value="IPT"/>
</dbReference>
<dbReference type="STRING" id="123214.PERMA_0538"/>
<dbReference type="Proteomes" id="UP000001366">
    <property type="component" value="Chromosome"/>
</dbReference>
<comment type="similarity">
    <text evidence="3 10 13">Belongs to the IPP transferase family.</text>
</comment>
<dbReference type="GO" id="GO:0005524">
    <property type="term" value="F:ATP binding"/>
    <property type="evidence" value="ECO:0007669"/>
    <property type="project" value="UniProtKB-UniRule"/>
</dbReference>
<accession>C0QUG2</accession>
<dbReference type="EC" id="2.5.1.75" evidence="10"/>
<keyword evidence="4 10" id="KW-0808">Transferase</keyword>
<dbReference type="SUPFAM" id="SSF52540">
    <property type="entry name" value="P-loop containing nucleoside triphosphate hydrolases"/>
    <property type="match status" value="2"/>
</dbReference>
<dbReference type="HAMAP" id="MF_00185">
    <property type="entry name" value="IPP_trans"/>
    <property type="match status" value="1"/>
</dbReference>
<organism evidence="14 15">
    <name type="scientific">Persephonella marina (strain DSM 14350 / EX-H1)</name>
    <dbReference type="NCBI Taxonomy" id="123214"/>
    <lineage>
        <taxon>Bacteria</taxon>
        <taxon>Pseudomonadati</taxon>
        <taxon>Aquificota</taxon>
        <taxon>Aquificia</taxon>
        <taxon>Aquificales</taxon>
        <taxon>Hydrogenothermaceae</taxon>
        <taxon>Persephonella</taxon>
    </lineage>
</organism>
<dbReference type="FunFam" id="1.10.20.140:FF:000001">
    <property type="entry name" value="tRNA dimethylallyltransferase"/>
    <property type="match status" value="1"/>
</dbReference>
<dbReference type="KEGG" id="pmx:PERMA_0538"/>
<dbReference type="OrthoDB" id="9776390at2"/>
<dbReference type="HOGENOM" id="CLU_032616_0_1_0"/>
<dbReference type="PaxDb" id="123214-PERMA_0538"/>
<dbReference type="GO" id="GO:0006400">
    <property type="term" value="P:tRNA modification"/>
    <property type="evidence" value="ECO:0007669"/>
    <property type="project" value="TreeGrafter"/>
</dbReference>
<feature type="site" description="Interaction with substrate tRNA" evidence="10">
    <location>
        <position position="122"/>
    </location>
</feature>
<protein>
    <recommendedName>
        <fullName evidence="10">tRNA dimethylallyltransferase</fullName>
        <ecNumber evidence="10">2.5.1.75</ecNumber>
    </recommendedName>
    <alternativeName>
        <fullName evidence="10">Dimethylallyl diphosphate:tRNA dimethylallyltransferase</fullName>
        <shortName evidence="10">DMAPP:tRNA dimethylallyltransferase</shortName>
        <shortName evidence="10">DMATase</shortName>
    </alternativeName>
    <alternativeName>
        <fullName evidence="10">Isopentenyl-diphosphate:tRNA isopentenyltransferase</fullName>
        <shortName evidence="10">IPP transferase</shortName>
        <shortName evidence="10">IPPT</shortName>
        <shortName evidence="10">IPTase</shortName>
    </alternativeName>
</protein>
<evidence type="ECO:0000256" key="13">
    <source>
        <dbReference type="RuleBase" id="RU003785"/>
    </source>
</evidence>
<sequence length="306" mass="36229">MEKILVITGVTATGKTDLSIELAKRLDGEIVSADSMMVYRYMDIGTAKPSKEEMEEVPHHLIDVVDPSYDFSVKDFIELSQESIKDIVGRGKLPIVVGGTWLYIQSLLYGLTDAPEGDWKIREQLYRRDTEDLYNELQNVDREYAEKIHPNDKRRIVRALEVYYISKKPFSYFINRHKFRENRYDFVGFVLEREREELMERIEKRVDRMFEQGLVDEVRKLLDMGYENAITSKQAIGYKEVLPYLEGEISLEQAREEIIRNTKDFAKRQIRTFRSKFRDGEKWERLNISNYTNGELLYKIIEKYKS</sequence>
<evidence type="ECO:0000256" key="9">
    <source>
        <dbReference type="ARBA" id="ARBA00049563"/>
    </source>
</evidence>
<comment type="catalytic activity">
    <reaction evidence="9 10 11">
        <text>adenosine(37) in tRNA + dimethylallyl diphosphate = N(6)-dimethylallyladenosine(37) in tRNA + diphosphate</text>
        <dbReference type="Rhea" id="RHEA:26482"/>
        <dbReference type="Rhea" id="RHEA-COMP:10162"/>
        <dbReference type="Rhea" id="RHEA-COMP:10375"/>
        <dbReference type="ChEBI" id="CHEBI:33019"/>
        <dbReference type="ChEBI" id="CHEBI:57623"/>
        <dbReference type="ChEBI" id="CHEBI:74411"/>
        <dbReference type="ChEBI" id="CHEBI:74415"/>
        <dbReference type="EC" id="2.5.1.75"/>
    </reaction>
</comment>
<evidence type="ECO:0000256" key="6">
    <source>
        <dbReference type="ARBA" id="ARBA00022741"/>
    </source>
</evidence>
<dbReference type="Gene3D" id="1.10.20.140">
    <property type="match status" value="1"/>
</dbReference>
<evidence type="ECO:0000256" key="11">
    <source>
        <dbReference type="RuleBase" id="RU003783"/>
    </source>
</evidence>
<feature type="region of interest" description="Interaction with substrate tRNA" evidence="10">
    <location>
        <begin position="34"/>
        <end position="37"/>
    </location>
</feature>
<dbReference type="NCBIfam" id="TIGR00174">
    <property type="entry name" value="miaA"/>
    <property type="match status" value="1"/>
</dbReference>
<evidence type="ECO:0000256" key="1">
    <source>
        <dbReference type="ARBA" id="ARBA00001946"/>
    </source>
</evidence>
<evidence type="ECO:0000313" key="14">
    <source>
        <dbReference type="EMBL" id="ACO04803.1"/>
    </source>
</evidence>
<keyword evidence="6 10" id="KW-0547">Nucleotide-binding</keyword>
<keyword evidence="7 10" id="KW-0067">ATP-binding</keyword>
<comment type="caution">
    <text evidence="10">Lacks conserved residue(s) required for the propagation of feature annotation.</text>
</comment>
<keyword evidence="5 10" id="KW-0819">tRNA processing</keyword>
<evidence type="ECO:0000256" key="3">
    <source>
        <dbReference type="ARBA" id="ARBA00005842"/>
    </source>
</evidence>
<dbReference type="AlphaFoldDB" id="C0QUG2"/>
<dbReference type="Gene3D" id="3.40.50.300">
    <property type="entry name" value="P-loop containing nucleotide triphosphate hydrolases"/>
    <property type="match status" value="1"/>
</dbReference>
<feature type="binding site" evidence="10">
    <location>
        <begin position="9"/>
        <end position="16"/>
    </location>
    <ligand>
        <name>ATP</name>
        <dbReference type="ChEBI" id="CHEBI:30616"/>
    </ligand>
</feature>
<proteinExistence type="inferred from homology"/>
<keyword evidence="15" id="KW-1185">Reference proteome</keyword>
<dbReference type="GO" id="GO:0052381">
    <property type="term" value="F:tRNA dimethylallyltransferase activity"/>
    <property type="evidence" value="ECO:0007669"/>
    <property type="project" value="UniProtKB-UniRule"/>
</dbReference>
<evidence type="ECO:0000256" key="2">
    <source>
        <dbReference type="ARBA" id="ARBA00003213"/>
    </source>
</evidence>
<comment type="function">
    <text evidence="2 10 12">Catalyzes the transfer of a dimethylallyl group onto the adenine at position 37 in tRNAs that read codons beginning with uridine, leading to the formation of N6-(dimethylallyl)adenosine (i(6)A).</text>
</comment>
<gene>
    <name evidence="10 14" type="primary">miaA</name>
    <name evidence="14" type="ordered locus">PERMA_0538</name>
</gene>
<dbReference type="PANTHER" id="PTHR11088">
    <property type="entry name" value="TRNA DIMETHYLALLYLTRANSFERASE"/>
    <property type="match status" value="1"/>
</dbReference>
<evidence type="ECO:0000256" key="12">
    <source>
        <dbReference type="RuleBase" id="RU003784"/>
    </source>
</evidence>